<dbReference type="RefSeq" id="WP_186841311.1">
    <property type="nucleotide sequence ID" value="NZ_WJBC01000003.1"/>
</dbReference>
<comment type="function">
    <text evidence="3">The glycine cleavage system catalyzes the degradation of glycine. The H protein shuttles the methylamine group of glycine from the P protein to the T protein.</text>
</comment>
<organism evidence="5 6">
    <name type="scientific">Acetobacterium fimetarium</name>
    <dbReference type="NCBI Taxonomy" id="52691"/>
    <lineage>
        <taxon>Bacteria</taxon>
        <taxon>Bacillati</taxon>
        <taxon>Bacillota</taxon>
        <taxon>Clostridia</taxon>
        <taxon>Eubacteriales</taxon>
        <taxon>Eubacteriaceae</taxon>
        <taxon>Acetobacterium</taxon>
    </lineage>
</organism>
<protein>
    <recommendedName>
        <fullName evidence="3">Glycine cleavage system H protein</fullName>
    </recommendedName>
</protein>
<dbReference type="InterPro" id="IPR011053">
    <property type="entry name" value="Single_hybrid_motif"/>
</dbReference>
<name>A0ABR6WS46_9FIRM</name>
<evidence type="ECO:0000313" key="5">
    <source>
        <dbReference type="EMBL" id="MBC3803381.1"/>
    </source>
</evidence>
<dbReference type="InterPro" id="IPR000089">
    <property type="entry name" value="Biotin_lipoyl"/>
</dbReference>
<evidence type="ECO:0000256" key="1">
    <source>
        <dbReference type="ARBA" id="ARBA00009249"/>
    </source>
</evidence>
<dbReference type="NCBIfam" id="TIGR00527">
    <property type="entry name" value="gcvH"/>
    <property type="match status" value="1"/>
</dbReference>
<comment type="caution">
    <text evidence="5">The sequence shown here is derived from an EMBL/GenBank/DDBJ whole genome shotgun (WGS) entry which is preliminary data.</text>
</comment>
<feature type="modified residue" description="N6-lipoyllysine" evidence="3">
    <location>
        <position position="68"/>
    </location>
</feature>
<comment type="cofactor">
    <cofactor evidence="3">
        <name>(R)-lipoate</name>
        <dbReference type="ChEBI" id="CHEBI:83088"/>
    </cofactor>
    <text evidence="3">Binds 1 lipoyl cofactor covalently.</text>
</comment>
<proteinExistence type="inferred from homology"/>
<evidence type="ECO:0000259" key="4">
    <source>
        <dbReference type="PROSITE" id="PS50968"/>
    </source>
</evidence>
<evidence type="ECO:0000313" key="6">
    <source>
        <dbReference type="Proteomes" id="UP000603234"/>
    </source>
</evidence>
<gene>
    <name evidence="3 5" type="primary">gcvH</name>
    <name evidence="5" type="ORF">GH808_02875</name>
</gene>
<keyword evidence="2 3" id="KW-0450">Lipoyl</keyword>
<accession>A0ABR6WS46</accession>
<comment type="subunit">
    <text evidence="3">The glycine cleavage system is composed of four proteins: P, T, L and H.</text>
</comment>
<dbReference type="PANTHER" id="PTHR11715">
    <property type="entry name" value="GLYCINE CLEAVAGE SYSTEM H PROTEIN"/>
    <property type="match status" value="1"/>
</dbReference>
<keyword evidence="6" id="KW-1185">Reference proteome</keyword>
<evidence type="ECO:0000256" key="2">
    <source>
        <dbReference type="ARBA" id="ARBA00022823"/>
    </source>
</evidence>
<sequence length="135" mass="14766">MAEEYEVRGIPSYTKEDTWAKVIGDGAVKVGITDYAQKMLSEITYVDLPEVGSAVVQLESFGSAESSKSVADIYSPISGIVVAVNQDLADDPEMINRDPYDAGWIIEITPSNLDEELKNLLSADEYKALIKEKTS</sequence>
<dbReference type="NCBIfam" id="NF002270">
    <property type="entry name" value="PRK01202.1"/>
    <property type="match status" value="1"/>
</dbReference>
<dbReference type="PANTHER" id="PTHR11715:SF3">
    <property type="entry name" value="GLYCINE CLEAVAGE SYSTEM H PROTEIN-RELATED"/>
    <property type="match status" value="1"/>
</dbReference>
<dbReference type="Pfam" id="PF01597">
    <property type="entry name" value="GCV_H"/>
    <property type="match status" value="1"/>
</dbReference>
<dbReference type="InterPro" id="IPR002930">
    <property type="entry name" value="GCV_H"/>
</dbReference>
<dbReference type="Proteomes" id="UP000603234">
    <property type="component" value="Unassembled WGS sequence"/>
</dbReference>
<dbReference type="Gene3D" id="2.40.50.100">
    <property type="match status" value="1"/>
</dbReference>
<dbReference type="CDD" id="cd06848">
    <property type="entry name" value="GCS_H"/>
    <property type="match status" value="1"/>
</dbReference>
<dbReference type="InterPro" id="IPR003016">
    <property type="entry name" value="2-oxoA_DH_lipoyl-BS"/>
</dbReference>
<evidence type="ECO:0000256" key="3">
    <source>
        <dbReference type="HAMAP-Rule" id="MF_00272"/>
    </source>
</evidence>
<dbReference type="HAMAP" id="MF_00272">
    <property type="entry name" value="GcvH"/>
    <property type="match status" value="1"/>
</dbReference>
<reference evidence="5 6" key="1">
    <citation type="journal article" date="2020" name="mSystems">
        <title>Defining Genomic and Predicted Metabolic Features of the Acetobacterium Genus.</title>
        <authorList>
            <person name="Ross D.E."/>
            <person name="Marshall C.W."/>
            <person name="Gulliver D."/>
            <person name="May H.D."/>
            <person name="Norman R.S."/>
        </authorList>
    </citation>
    <scope>NUCLEOTIDE SEQUENCE [LARGE SCALE GENOMIC DNA]</scope>
    <source>
        <strain evidence="5 6">DSM 8238</strain>
    </source>
</reference>
<feature type="domain" description="Lipoyl-binding" evidence="4">
    <location>
        <begin position="27"/>
        <end position="109"/>
    </location>
</feature>
<dbReference type="SUPFAM" id="SSF51230">
    <property type="entry name" value="Single hybrid motif"/>
    <property type="match status" value="1"/>
</dbReference>
<comment type="similarity">
    <text evidence="1 3">Belongs to the GcvH family.</text>
</comment>
<dbReference type="InterPro" id="IPR017453">
    <property type="entry name" value="GCV_H_sub"/>
</dbReference>
<dbReference type="InterPro" id="IPR033753">
    <property type="entry name" value="GCV_H/Fam206"/>
</dbReference>
<dbReference type="PROSITE" id="PS50968">
    <property type="entry name" value="BIOTINYL_LIPOYL"/>
    <property type="match status" value="1"/>
</dbReference>
<dbReference type="EMBL" id="WJBC01000003">
    <property type="protein sequence ID" value="MBC3803381.1"/>
    <property type="molecule type" value="Genomic_DNA"/>
</dbReference>
<dbReference type="PROSITE" id="PS00189">
    <property type="entry name" value="LIPOYL"/>
    <property type="match status" value="1"/>
</dbReference>